<dbReference type="CDD" id="cd07813">
    <property type="entry name" value="COQ10p_like"/>
    <property type="match status" value="1"/>
</dbReference>
<evidence type="ECO:0000259" key="2">
    <source>
        <dbReference type="Pfam" id="PF03364"/>
    </source>
</evidence>
<dbReference type="InterPro" id="IPR023393">
    <property type="entry name" value="START-like_dom_sf"/>
</dbReference>
<protein>
    <submittedName>
        <fullName evidence="3">Ubiquinone-binding protein</fullName>
    </submittedName>
</protein>
<dbReference type="Proteomes" id="UP001057498">
    <property type="component" value="Chromosome"/>
</dbReference>
<dbReference type="Gene3D" id="3.30.530.20">
    <property type="match status" value="1"/>
</dbReference>
<evidence type="ECO:0000256" key="1">
    <source>
        <dbReference type="ARBA" id="ARBA00008918"/>
    </source>
</evidence>
<keyword evidence="3" id="KW-0830">Ubiquinone</keyword>
<organism evidence="3 4">
    <name type="scientific">Sphaerotilus microaerophilus</name>
    <dbReference type="NCBI Taxonomy" id="2914710"/>
    <lineage>
        <taxon>Bacteria</taxon>
        <taxon>Pseudomonadati</taxon>
        <taxon>Pseudomonadota</taxon>
        <taxon>Betaproteobacteria</taxon>
        <taxon>Burkholderiales</taxon>
        <taxon>Sphaerotilaceae</taxon>
        <taxon>Sphaerotilus</taxon>
    </lineage>
</organism>
<dbReference type="InterPro" id="IPR005031">
    <property type="entry name" value="COQ10_START"/>
</dbReference>
<sequence>MKHVKKSVLIWYSPREMYDLVVDAPSYPKFLPWCQKGEVLAQEEGGLTARLHLAYAGVRHAFTTRNRMVPERSLTMALVDGPFSHLQGEWRFLPIGPAAACTPDAGPQACRIEFDLSYAFSSRPLEAVVSPVFDKIANTFVDAFVARAEQVYGRR</sequence>
<dbReference type="InterPro" id="IPR044996">
    <property type="entry name" value="COQ10-like"/>
</dbReference>
<feature type="domain" description="Coenzyme Q-binding protein COQ10 START" evidence="2">
    <location>
        <begin position="12"/>
        <end position="144"/>
    </location>
</feature>
<proteinExistence type="inferred from homology"/>
<dbReference type="EMBL" id="AP025730">
    <property type="protein sequence ID" value="BDI05634.1"/>
    <property type="molecule type" value="Genomic_DNA"/>
</dbReference>
<evidence type="ECO:0000313" key="4">
    <source>
        <dbReference type="Proteomes" id="UP001057498"/>
    </source>
</evidence>
<evidence type="ECO:0000313" key="3">
    <source>
        <dbReference type="EMBL" id="BDI05634.1"/>
    </source>
</evidence>
<keyword evidence="4" id="KW-1185">Reference proteome</keyword>
<dbReference type="Pfam" id="PF03364">
    <property type="entry name" value="Polyketide_cyc"/>
    <property type="match status" value="1"/>
</dbReference>
<dbReference type="PANTHER" id="PTHR12901">
    <property type="entry name" value="SPERM PROTEIN HOMOLOG"/>
    <property type="match status" value="1"/>
</dbReference>
<dbReference type="RefSeq" id="WP_251969003.1">
    <property type="nucleotide sequence ID" value="NZ_AP025730.1"/>
</dbReference>
<comment type="similarity">
    <text evidence="1">Belongs to the ribosome association toxin RatA family.</text>
</comment>
<reference evidence="3" key="1">
    <citation type="submission" date="2022-04" db="EMBL/GenBank/DDBJ databases">
        <title>Whole genome sequence of Sphaerotilus sp. FB-5.</title>
        <authorList>
            <person name="Takeda M."/>
            <person name="Narihara S."/>
            <person name="Akimoto M."/>
            <person name="Akimoto R."/>
            <person name="Nishiyashiki S."/>
            <person name="Murakami T."/>
        </authorList>
    </citation>
    <scope>NUCLEOTIDE SEQUENCE</scope>
    <source>
        <strain evidence="3">FB-5</strain>
    </source>
</reference>
<name>A0ABN6PKC3_9BURK</name>
<gene>
    <name evidence="3" type="ORF">CATMQ487_26040</name>
</gene>
<accession>A0ABN6PKC3</accession>
<dbReference type="PANTHER" id="PTHR12901:SF10">
    <property type="entry name" value="COENZYME Q-BINDING PROTEIN COQ10, MITOCHONDRIAL"/>
    <property type="match status" value="1"/>
</dbReference>
<dbReference type="SUPFAM" id="SSF55961">
    <property type="entry name" value="Bet v1-like"/>
    <property type="match status" value="1"/>
</dbReference>